<accession>A0A2K3KR17</accession>
<comment type="caution">
    <text evidence="1">The sequence shown here is derived from an EMBL/GenBank/DDBJ whole genome shotgun (WGS) entry which is preliminary data.</text>
</comment>
<name>A0A2K3KR17_TRIPR</name>
<reference evidence="1 2" key="2">
    <citation type="journal article" date="2017" name="Front. Plant Sci.">
        <title>Gene Classification and Mining of Molecular Markers Useful in Red Clover (Trifolium pratense) Breeding.</title>
        <authorList>
            <person name="Istvanek J."/>
            <person name="Dluhosova J."/>
            <person name="Dluhos P."/>
            <person name="Patkova L."/>
            <person name="Nedelnik J."/>
            <person name="Repkova J."/>
        </authorList>
    </citation>
    <scope>NUCLEOTIDE SEQUENCE [LARGE SCALE GENOMIC DNA]</scope>
    <source>
        <strain evidence="2">cv. Tatra</strain>
        <tissue evidence="1">Young leaves</tissue>
    </source>
</reference>
<feature type="non-terminal residue" evidence="1">
    <location>
        <position position="1"/>
    </location>
</feature>
<proteinExistence type="predicted"/>
<dbReference type="Proteomes" id="UP000236291">
    <property type="component" value="Unassembled WGS sequence"/>
</dbReference>
<reference evidence="1 2" key="1">
    <citation type="journal article" date="2014" name="Am. J. Bot.">
        <title>Genome assembly and annotation for red clover (Trifolium pratense; Fabaceae).</title>
        <authorList>
            <person name="Istvanek J."/>
            <person name="Jaros M."/>
            <person name="Krenek A."/>
            <person name="Repkova J."/>
        </authorList>
    </citation>
    <scope>NUCLEOTIDE SEQUENCE [LARGE SCALE GENOMIC DNA]</scope>
    <source>
        <strain evidence="2">cv. Tatra</strain>
        <tissue evidence="1">Young leaves</tissue>
    </source>
</reference>
<evidence type="ECO:0000313" key="1">
    <source>
        <dbReference type="EMBL" id="PNX68716.1"/>
    </source>
</evidence>
<sequence>GDLCAEVGSGGGEDCFVGEVGLVIGISGSDCGMSG</sequence>
<evidence type="ECO:0000313" key="2">
    <source>
        <dbReference type="Proteomes" id="UP000236291"/>
    </source>
</evidence>
<dbReference type="AlphaFoldDB" id="A0A2K3KR17"/>
<gene>
    <name evidence="1" type="ORF">L195_g064107</name>
</gene>
<protein>
    <submittedName>
        <fullName evidence="1">Uncharacterized protein</fullName>
    </submittedName>
</protein>
<organism evidence="1 2">
    <name type="scientific">Trifolium pratense</name>
    <name type="common">Red clover</name>
    <dbReference type="NCBI Taxonomy" id="57577"/>
    <lineage>
        <taxon>Eukaryota</taxon>
        <taxon>Viridiplantae</taxon>
        <taxon>Streptophyta</taxon>
        <taxon>Embryophyta</taxon>
        <taxon>Tracheophyta</taxon>
        <taxon>Spermatophyta</taxon>
        <taxon>Magnoliopsida</taxon>
        <taxon>eudicotyledons</taxon>
        <taxon>Gunneridae</taxon>
        <taxon>Pentapetalae</taxon>
        <taxon>rosids</taxon>
        <taxon>fabids</taxon>
        <taxon>Fabales</taxon>
        <taxon>Fabaceae</taxon>
        <taxon>Papilionoideae</taxon>
        <taxon>50 kb inversion clade</taxon>
        <taxon>NPAAA clade</taxon>
        <taxon>Hologalegina</taxon>
        <taxon>IRL clade</taxon>
        <taxon>Trifolieae</taxon>
        <taxon>Trifolium</taxon>
    </lineage>
</organism>
<dbReference type="EMBL" id="ASHM01232747">
    <property type="protein sequence ID" value="PNX68716.1"/>
    <property type="molecule type" value="Genomic_DNA"/>
</dbReference>